<reference evidence="1" key="2">
    <citation type="journal article" name="Front. Microbiol.">
        <title>Degradative Capacity of Two Strains of Rhodonia placenta: From Phenotype to Genotype.</title>
        <authorList>
            <person name="Kolle M."/>
            <person name="Horta M.A.C."/>
            <person name="Nowrousian M."/>
            <person name="Ohm R.A."/>
            <person name="Benz J.P."/>
            <person name="Pilgard A."/>
        </authorList>
    </citation>
    <scope>NUCLEOTIDE SEQUENCE</scope>
    <source>
        <strain evidence="1">FPRL280</strain>
    </source>
</reference>
<reference evidence="1" key="1">
    <citation type="submission" date="2020-11" db="EMBL/GenBank/DDBJ databases">
        <authorList>
            <person name="Koelle M."/>
            <person name="Horta M.A.C."/>
            <person name="Nowrousian M."/>
            <person name="Ohm R.A."/>
            <person name="Benz P."/>
            <person name="Pilgard A."/>
        </authorList>
    </citation>
    <scope>NUCLEOTIDE SEQUENCE</scope>
    <source>
        <strain evidence="1">FPRL280</strain>
    </source>
</reference>
<dbReference type="Proteomes" id="UP000639403">
    <property type="component" value="Unassembled WGS sequence"/>
</dbReference>
<proteinExistence type="predicted"/>
<comment type="caution">
    <text evidence="1">The sequence shown here is derived from an EMBL/GenBank/DDBJ whole genome shotgun (WGS) entry which is preliminary data.</text>
</comment>
<dbReference type="Gene3D" id="3.40.640.10">
    <property type="entry name" value="Type I PLP-dependent aspartate aminotransferase-like (Major domain)"/>
    <property type="match status" value="1"/>
</dbReference>
<dbReference type="InterPro" id="IPR015421">
    <property type="entry name" value="PyrdxlP-dep_Trfase_major"/>
</dbReference>
<dbReference type="SUPFAM" id="SSF53383">
    <property type="entry name" value="PLP-dependent transferases"/>
    <property type="match status" value="1"/>
</dbReference>
<name>A0A8H7PB68_9APHY</name>
<dbReference type="AlphaFoldDB" id="A0A8H7PB68"/>
<sequence length="680" mass="75006">MRDADSITVDPHKSGYVPYPAGGLCYKDERSKHLITWTGPYIDGGAGDVASMGVYGLEGSKPGAAPVAAYISNEVIGLHRGGYGALLGEAMFTSVKMYAHWVTMSLDSDVLIVVPLVRLPAERAGRPAAEVEAQRRFVRERIRDRPNRELVQDAEAMALVREMGSDLSINAFACNFRVTPGGEANTDVSEASYLNKRIIERLSVVRVDDEARDKPVLLMGTELDARRYGACLRAFKRRLGLDEDDAGGLSALCNVSMTPFPTTGNFMTELAEAFQKVAEEEVQNCWKRSRPAPAIHSFVMQGIKTLHLTYMPMFNIGSYRQQLIISAKLPENVTAAYAKARKANPAAVFTVHTTEKELLSTMLQKRQCIVDIHEELPMLHGVAGKGTNFACPGVELTNITIIKHTSLAPRSLAVDLAASMPFFLHGASNELHLEHVILKSPSMQLTACNVQLRAKRPDGGEFTLDSSAIVNFCDMREYAMHPLRKGLHGPLFKPGQTFNVVIYADPFCGQHGIKATDIRTLMDKLDYKRPLARGTITFGHSVYLDDAHLNRHTVPDLCVTPKERLTKDELLLSVTEDYRTLTEDIDRVVSHHSVLTALDVDTHIISKANIRGKFALQRGSEAVDCNALLLAQPAVHISRFALRGPSDERSRDLAVRQGWQDAFSKALVDHEVRSANSSHV</sequence>
<protein>
    <submittedName>
        <fullName evidence="1">Uncharacterized protein</fullName>
    </submittedName>
</protein>
<accession>A0A8H7PB68</accession>
<evidence type="ECO:0000313" key="2">
    <source>
        <dbReference type="Proteomes" id="UP000639403"/>
    </source>
</evidence>
<gene>
    <name evidence="1" type="ORF">IEO21_00405</name>
</gene>
<dbReference type="InterPro" id="IPR015424">
    <property type="entry name" value="PyrdxlP-dep_Trfase"/>
</dbReference>
<evidence type="ECO:0000313" key="1">
    <source>
        <dbReference type="EMBL" id="KAF9821559.1"/>
    </source>
</evidence>
<dbReference type="EMBL" id="JADOXO010000003">
    <property type="protein sequence ID" value="KAF9821559.1"/>
    <property type="molecule type" value="Genomic_DNA"/>
</dbReference>
<organism evidence="1 2">
    <name type="scientific">Rhodonia placenta</name>
    <dbReference type="NCBI Taxonomy" id="104341"/>
    <lineage>
        <taxon>Eukaryota</taxon>
        <taxon>Fungi</taxon>
        <taxon>Dikarya</taxon>
        <taxon>Basidiomycota</taxon>
        <taxon>Agaricomycotina</taxon>
        <taxon>Agaricomycetes</taxon>
        <taxon>Polyporales</taxon>
        <taxon>Adustoporiaceae</taxon>
        <taxon>Rhodonia</taxon>
    </lineage>
</organism>